<evidence type="ECO:0000313" key="2">
    <source>
        <dbReference type="EMBL" id="PHP67574.1"/>
    </source>
</evidence>
<feature type="transmembrane region" description="Helical" evidence="1">
    <location>
        <begin position="12"/>
        <end position="34"/>
    </location>
</feature>
<proteinExistence type="predicted"/>
<organism evidence="2 3">
    <name type="scientific">Zhengella mangrovi</name>
    <dbReference type="NCBI Taxonomy" id="1982044"/>
    <lineage>
        <taxon>Bacteria</taxon>
        <taxon>Pseudomonadati</taxon>
        <taxon>Pseudomonadota</taxon>
        <taxon>Alphaproteobacteria</taxon>
        <taxon>Hyphomicrobiales</taxon>
        <taxon>Notoacmeibacteraceae</taxon>
        <taxon>Zhengella</taxon>
    </lineage>
</organism>
<dbReference type="Proteomes" id="UP000221168">
    <property type="component" value="Unassembled WGS sequence"/>
</dbReference>
<comment type="caution">
    <text evidence="2">The sequence shown here is derived from an EMBL/GenBank/DDBJ whole genome shotgun (WGS) entry which is preliminary data.</text>
</comment>
<evidence type="ECO:0000256" key="1">
    <source>
        <dbReference type="SAM" id="Phobius"/>
    </source>
</evidence>
<dbReference type="RefSeq" id="WP_099305584.1">
    <property type="nucleotide sequence ID" value="NZ_PDVP01000003.1"/>
</dbReference>
<evidence type="ECO:0000313" key="3">
    <source>
        <dbReference type="Proteomes" id="UP000221168"/>
    </source>
</evidence>
<gene>
    <name evidence="2" type="ORF">CSC94_07675</name>
</gene>
<sequence length="53" mass="5378">MNEVGHHKLSVYILATAGLALVAGVIGLAFAGWLDHGAALFLALAEAGLSLCM</sequence>
<name>A0A2G1QQ34_9HYPH</name>
<dbReference type="EMBL" id="PDVP01000003">
    <property type="protein sequence ID" value="PHP67574.1"/>
    <property type="molecule type" value="Genomic_DNA"/>
</dbReference>
<protein>
    <submittedName>
        <fullName evidence="2">Uncharacterized protein</fullName>
    </submittedName>
</protein>
<accession>A0A2G1QQ34</accession>
<reference evidence="2 3" key="1">
    <citation type="submission" date="2017-10" db="EMBL/GenBank/DDBJ databases">
        <title>Sedimentibacterium mangrovi gen. nov., sp. nov., a novel member of family Phyllobacteriacea isolated from mangrove sediment.</title>
        <authorList>
            <person name="Liao H."/>
            <person name="Tian Y."/>
        </authorList>
    </citation>
    <scope>NUCLEOTIDE SEQUENCE [LARGE SCALE GENOMIC DNA]</scope>
    <source>
        <strain evidence="2 3">X9-2-2</strain>
    </source>
</reference>
<keyword evidence="1" id="KW-0812">Transmembrane</keyword>
<keyword evidence="1" id="KW-0472">Membrane</keyword>
<keyword evidence="3" id="KW-1185">Reference proteome</keyword>
<dbReference type="AlphaFoldDB" id="A0A2G1QQ34"/>
<keyword evidence="1" id="KW-1133">Transmembrane helix</keyword>